<dbReference type="InterPro" id="IPR026893">
    <property type="entry name" value="Tyr/Ser_Pase_IphP-type"/>
</dbReference>
<dbReference type="PANTHER" id="PTHR31126">
    <property type="entry name" value="TYROSINE-PROTEIN PHOSPHATASE"/>
    <property type="match status" value="1"/>
</dbReference>
<sequence>MSRVHRIPAALLLTGATLLAGSGLATAAPALPPAVASLLDTASSAAGSTTVAPDAPRLASVDNFRDVAGTGTGYATPTGNVNKGVFFRSNALSPSDADLATLGNLGISTVYDLRSDEEIAAKADRLPEGATWVHMPIMSGNTSTGSVMDSIHTPDDAREMLRQANRSFVTGDFERGSFARLLTSFAETEGAQVFHCTAGKDRTGWTSYLLLSIAGVDQQTIMDDYLLTNEYSKDSIAKTVAYIQGTQGEAAAAIYAPLMGVEASYLQAGIDQLTADYGTVGNYLTTGLGLSAATVAAVKAKLVS</sequence>
<protein>
    <submittedName>
        <fullName evidence="3">Tyrosine-protein phosphatase</fullName>
    </submittedName>
</protein>
<organism evidence="3 4">
    <name type="scientific">Rhodococcus gannanensis</name>
    <dbReference type="NCBI Taxonomy" id="1960308"/>
    <lineage>
        <taxon>Bacteria</taxon>
        <taxon>Bacillati</taxon>
        <taxon>Actinomycetota</taxon>
        <taxon>Actinomycetes</taxon>
        <taxon>Mycobacteriales</taxon>
        <taxon>Nocardiaceae</taxon>
        <taxon>Rhodococcus</taxon>
    </lineage>
</organism>
<feature type="signal peptide" evidence="2">
    <location>
        <begin position="1"/>
        <end position="27"/>
    </location>
</feature>
<dbReference type="Proteomes" id="UP001597286">
    <property type="component" value="Unassembled WGS sequence"/>
</dbReference>
<dbReference type="PANTHER" id="PTHR31126:SF1">
    <property type="entry name" value="TYROSINE SPECIFIC PROTEIN PHOSPHATASES DOMAIN-CONTAINING PROTEIN"/>
    <property type="match status" value="1"/>
</dbReference>
<feature type="chain" id="PRO_5045458304" evidence="2">
    <location>
        <begin position="28"/>
        <end position="304"/>
    </location>
</feature>
<name>A0ABW4P5T8_9NOCA</name>
<gene>
    <name evidence="3" type="ORF">ACFSJG_16710</name>
</gene>
<proteinExistence type="inferred from homology"/>
<evidence type="ECO:0000313" key="3">
    <source>
        <dbReference type="EMBL" id="MFD1813863.1"/>
    </source>
</evidence>
<evidence type="ECO:0000256" key="1">
    <source>
        <dbReference type="ARBA" id="ARBA00009580"/>
    </source>
</evidence>
<dbReference type="EMBL" id="JBHUFB010000012">
    <property type="protein sequence ID" value="MFD1813863.1"/>
    <property type="molecule type" value="Genomic_DNA"/>
</dbReference>
<keyword evidence="4" id="KW-1185">Reference proteome</keyword>
<evidence type="ECO:0000313" key="4">
    <source>
        <dbReference type="Proteomes" id="UP001597286"/>
    </source>
</evidence>
<dbReference type="Pfam" id="PF13350">
    <property type="entry name" value="Y_phosphatase3"/>
    <property type="match status" value="1"/>
</dbReference>
<dbReference type="RefSeq" id="WP_378486344.1">
    <property type="nucleotide sequence ID" value="NZ_JBHUFB010000012.1"/>
</dbReference>
<comment type="similarity">
    <text evidence="1">Belongs to the protein-tyrosine phosphatase family.</text>
</comment>
<reference evidence="4" key="1">
    <citation type="journal article" date="2019" name="Int. J. Syst. Evol. Microbiol.">
        <title>The Global Catalogue of Microorganisms (GCM) 10K type strain sequencing project: providing services to taxonomists for standard genome sequencing and annotation.</title>
        <authorList>
            <consortium name="The Broad Institute Genomics Platform"/>
            <consortium name="The Broad Institute Genome Sequencing Center for Infectious Disease"/>
            <person name="Wu L."/>
            <person name="Ma J."/>
        </authorList>
    </citation>
    <scope>NUCLEOTIDE SEQUENCE [LARGE SCALE GENOMIC DNA]</scope>
    <source>
        <strain evidence="4">DT72</strain>
    </source>
</reference>
<accession>A0ABW4P5T8</accession>
<comment type="caution">
    <text evidence="3">The sequence shown here is derived from an EMBL/GenBank/DDBJ whole genome shotgun (WGS) entry which is preliminary data.</text>
</comment>
<dbReference type="SUPFAM" id="SSF52799">
    <property type="entry name" value="(Phosphotyrosine protein) phosphatases II"/>
    <property type="match status" value="1"/>
</dbReference>
<dbReference type="InterPro" id="IPR029021">
    <property type="entry name" value="Prot-tyrosine_phosphatase-like"/>
</dbReference>
<keyword evidence="2" id="KW-0732">Signal</keyword>
<dbReference type="PROSITE" id="PS00383">
    <property type="entry name" value="TYR_PHOSPHATASE_1"/>
    <property type="match status" value="1"/>
</dbReference>
<evidence type="ECO:0000256" key="2">
    <source>
        <dbReference type="SAM" id="SignalP"/>
    </source>
</evidence>
<dbReference type="Gene3D" id="3.90.190.10">
    <property type="entry name" value="Protein tyrosine phosphatase superfamily"/>
    <property type="match status" value="1"/>
</dbReference>
<dbReference type="InterPro" id="IPR016130">
    <property type="entry name" value="Tyr_Pase_AS"/>
</dbReference>